<sequence>MLHIDVKLLLLELELTTPSNQMDLDQDIPVINQRDKNVSPDERHKWRMPELPPVPKEIYQSQYKNWFMAAKQQEWELLPSLSIGTMNSYLQVKKFMGPEKTEKRLKGCKPISCKGQVQQIKTWSKNQSMLSEDQKTKLAQGKENSPVEAPQASTSAKHTPENPKDQPEGQEKGKSQVEQALPTELQDSQQREGSHGQCVQYGKNSDGILKQGKGKIEPIFSKKVDLVKLVNQIVNQIETCNKEIIKKIKTFEYIQQKLCNEILQVKESQKTSMGLENINKDNILSLRQICARIESKFTLLNQPDDNSIFL</sequence>
<reference evidence="2" key="1">
    <citation type="submission" date="2021-03" db="EMBL/GenBank/DDBJ databases">
        <title>Draft genome sequence of rust myrtle Austropuccinia psidii MF-1, a brazilian biotype.</title>
        <authorList>
            <person name="Quecine M.C."/>
            <person name="Pachon D.M.R."/>
            <person name="Bonatelli M.L."/>
            <person name="Correr F.H."/>
            <person name="Franceschini L.M."/>
            <person name="Leite T.F."/>
            <person name="Margarido G.R.A."/>
            <person name="Almeida C.A."/>
            <person name="Ferrarezi J.A."/>
            <person name="Labate C.A."/>
        </authorList>
    </citation>
    <scope>NUCLEOTIDE SEQUENCE</scope>
    <source>
        <strain evidence="2">MF-1</strain>
    </source>
</reference>
<feature type="region of interest" description="Disordered" evidence="1">
    <location>
        <begin position="124"/>
        <end position="201"/>
    </location>
</feature>
<comment type="caution">
    <text evidence="2">The sequence shown here is derived from an EMBL/GenBank/DDBJ whole genome shotgun (WGS) entry which is preliminary data.</text>
</comment>
<dbReference type="OrthoDB" id="2436455at2759"/>
<organism evidence="2 3">
    <name type="scientific">Austropuccinia psidii MF-1</name>
    <dbReference type="NCBI Taxonomy" id="1389203"/>
    <lineage>
        <taxon>Eukaryota</taxon>
        <taxon>Fungi</taxon>
        <taxon>Dikarya</taxon>
        <taxon>Basidiomycota</taxon>
        <taxon>Pucciniomycotina</taxon>
        <taxon>Pucciniomycetes</taxon>
        <taxon>Pucciniales</taxon>
        <taxon>Sphaerophragmiaceae</taxon>
        <taxon>Austropuccinia</taxon>
    </lineage>
</organism>
<dbReference type="EMBL" id="AVOT02133359">
    <property type="protein sequence ID" value="MBW0589222.1"/>
    <property type="molecule type" value="Genomic_DNA"/>
</dbReference>
<name>A0A9Q3QAZ6_9BASI</name>
<evidence type="ECO:0000313" key="2">
    <source>
        <dbReference type="EMBL" id="MBW0589222.1"/>
    </source>
</evidence>
<keyword evidence="3" id="KW-1185">Reference proteome</keyword>
<proteinExistence type="predicted"/>
<evidence type="ECO:0000313" key="3">
    <source>
        <dbReference type="Proteomes" id="UP000765509"/>
    </source>
</evidence>
<accession>A0A9Q3QAZ6</accession>
<gene>
    <name evidence="2" type="ORF">O181_128937</name>
</gene>
<dbReference type="Proteomes" id="UP000765509">
    <property type="component" value="Unassembled WGS sequence"/>
</dbReference>
<dbReference type="AlphaFoldDB" id="A0A9Q3QAZ6"/>
<feature type="compositionally biased region" description="Basic and acidic residues" evidence="1">
    <location>
        <begin position="158"/>
        <end position="175"/>
    </location>
</feature>
<protein>
    <submittedName>
        <fullName evidence="2">Uncharacterized protein</fullName>
    </submittedName>
</protein>
<evidence type="ECO:0000256" key="1">
    <source>
        <dbReference type="SAM" id="MobiDB-lite"/>
    </source>
</evidence>